<dbReference type="Gene3D" id="3.30.450.20">
    <property type="entry name" value="PAS domain"/>
    <property type="match status" value="1"/>
</dbReference>
<dbReference type="EMBL" id="WTPW01000038">
    <property type="protein sequence ID" value="KAF0555768.1"/>
    <property type="molecule type" value="Genomic_DNA"/>
</dbReference>
<dbReference type="OrthoDB" id="2445866at2759"/>
<dbReference type="AlphaFoldDB" id="A0A8H4EUP1"/>
<keyword evidence="1" id="KW-0472">Membrane</keyword>
<sequence length="308" mass="36635">MLSKSENSNFIDMVTILTGLQLHLVLWTLGILLSKMPRSVKDIWPKVYETRMSLDFNRVTTTGKDLYYNDRPSILKRDGYDEEVYFSHTYSPNFKSDRTICALWCLAQENTQQVLNTRKLKLFGEFAHYFTYLLIIVDYNYKYIESLENTCHKIKKALRNNEDISYTLIYFVKHKLNISSEFLIAHLMATTFDSDDKEKRNIPDYLPEPHETIDLAIDANKSYDTYIELKRNAATYSFLKCDSWLIYLLFNEGRNVKILLKTNHRLRFHALDDRYMEFFNLVTNQVYALLQHGKSVKMKRIKLKYWLI</sequence>
<comment type="caution">
    <text evidence="2">The sequence shown here is derived from an EMBL/GenBank/DDBJ whole genome shotgun (WGS) entry which is preliminary data.</text>
</comment>
<accession>A0A8H4EUP1</accession>
<keyword evidence="1" id="KW-1133">Transmembrane helix</keyword>
<evidence type="ECO:0000313" key="2">
    <source>
        <dbReference type="EMBL" id="KAF0555768.1"/>
    </source>
</evidence>
<gene>
    <name evidence="2" type="ORF">F8M41_016765</name>
</gene>
<protein>
    <submittedName>
        <fullName evidence="2">PAS domain S-box protein</fullName>
    </submittedName>
</protein>
<feature type="transmembrane region" description="Helical" evidence="1">
    <location>
        <begin position="13"/>
        <end position="33"/>
    </location>
</feature>
<organism evidence="2 3">
    <name type="scientific">Gigaspora margarita</name>
    <dbReference type="NCBI Taxonomy" id="4874"/>
    <lineage>
        <taxon>Eukaryota</taxon>
        <taxon>Fungi</taxon>
        <taxon>Fungi incertae sedis</taxon>
        <taxon>Mucoromycota</taxon>
        <taxon>Glomeromycotina</taxon>
        <taxon>Glomeromycetes</taxon>
        <taxon>Diversisporales</taxon>
        <taxon>Gigasporaceae</taxon>
        <taxon>Gigaspora</taxon>
    </lineage>
</organism>
<proteinExistence type="predicted"/>
<evidence type="ECO:0000256" key="1">
    <source>
        <dbReference type="SAM" id="Phobius"/>
    </source>
</evidence>
<evidence type="ECO:0000313" key="3">
    <source>
        <dbReference type="Proteomes" id="UP000439903"/>
    </source>
</evidence>
<name>A0A8H4EUP1_GIGMA</name>
<reference evidence="2 3" key="1">
    <citation type="journal article" date="2019" name="Environ. Microbiol.">
        <title>At the nexus of three kingdoms: the genome of the mycorrhizal fungus Gigaspora margarita provides insights into plant, endobacterial and fungal interactions.</title>
        <authorList>
            <person name="Venice F."/>
            <person name="Ghignone S."/>
            <person name="Salvioli di Fossalunga A."/>
            <person name="Amselem J."/>
            <person name="Novero M."/>
            <person name="Xianan X."/>
            <person name="Sedzielewska Toro K."/>
            <person name="Morin E."/>
            <person name="Lipzen A."/>
            <person name="Grigoriev I.V."/>
            <person name="Henrissat B."/>
            <person name="Martin F.M."/>
            <person name="Bonfante P."/>
        </authorList>
    </citation>
    <scope>NUCLEOTIDE SEQUENCE [LARGE SCALE GENOMIC DNA]</scope>
    <source>
        <strain evidence="2 3">BEG34</strain>
    </source>
</reference>
<keyword evidence="3" id="KW-1185">Reference proteome</keyword>
<dbReference type="Proteomes" id="UP000439903">
    <property type="component" value="Unassembled WGS sequence"/>
</dbReference>
<keyword evidence="1" id="KW-0812">Transmembrane</keyword>